<feature type="domain" description="DSBA-like thioredoxin" evidence="3">
    <location>
        <begin position="13"/>
        <end position="206"/>
    </location>
</feature>
<comment type="similarity">
    <text evidence="1">Belongs to the GST superfamily. NadH family.</text>
</comment>
<dbReference type="GO" id="GO:0018845">
    <property type="term" value="F:2-hydroxychromene-2-carboxylate isomerase activity"/>
    <property type="evidence" value="ECO:0007669"/>
    <property type="project" value="UniProtKB-UniRule"/>
</dbReference>
<protein>
    <recommendedName>
        <fullName evidence="1">2-hydroxychromene-2-carboxylate isomerase</fullName>
        <ecNumber evidence="1">5.99.1.4</ecNumber>
    </recommendedName>
</protein>
<dbReference type="PIRSF" id="PIRSF006386">
    <property type="entry name" value="HCCAis_GSTk"/>
    <property type="match status" value="1"/>
</dbReference>
<dbReference type="GO" id="GO:0004602">
    <property type="term" value="F:glutathione peroxidase activity"/>
    <property type="evidence" value="ECO:0007669"/>
    <property type="project" value="TreeGrafter"/>
</dbReference>
<dbReference type="InterPro" id="IPR051924">
    <property type="entry name" value="GST_Kappa/NadH"/>
</dbReference>
<proteinExistence type="inferred from homology"/>
<dbReference type="EMBL" id="KF850685">
    <property type="protein sequence ID" value="AIL50164.1"/>
    <property type="molecule type" value="Genomic_DNA"/>
</dbReference>
<dbReference type="GO" id="GO:0006749">
    <property type="term" value="P:glutathione metabolic process"/>
    <property type="evidence" value="ECO:0007669"/>
    <property type="project" value="TreeGrafter"/>
</dbReference>
<accession>A0A088DBJ6</accession>
<keyword evidence="1" id="KW-0413">Isomerase</keyword>
<evidence type="ECO:0000256" key="1">
    <source>
        <dbReference type="PIRNR" id="PIRNR006386"/>
    </source>
</evidence>
<reference evidence="4" key="1">
    <citation type="journal article" date="2014" name="ChemBioChem">
        <title>Biosynthesis of colabomycin E, a new manumycin-family metabolite, involves an unusual chain-length factor.</title>
        <authorList>
            <person name="Petrickova K."/>
            <person name="Pospisil S."/>
            <person name="Kuzma M."/>
            <person name="Tylova T."/>
            <person name="Jagr M."/>
            <person name="Tomek P."/>
            <person name="Chronakova A."/>
            <person name="Brabcova E."/>
            <person name="Andera L."/>
            <person name="Kristufek V."/>
            <person name="Petricek M."/>
        </authorList>
    </citation>
    <scope>NUCLEOTIDE SEQUENCE</scope>
    <source>
        <strain evidence="4">SOK1/5-04</strain>
    </source>
</reference>
<dbReference type="PANTHER" id="PTHR42943:SF4">
    <property type="entry name" value="C2H2-TYPE DOMAIN-CONTAINING PROTEIN"/>
    <property type="match status" value="1"/>
</dbReference>
<feature type="active site" description="Nucleophile" evidence="2">
    <location>
        <position position="19"/>
    </location>
</feature>
<organism evidence="4">
    <name type="scientific">Streptomyces aureus</name>
    <dbReference type="NCBI Taxonomy" id="193461"/>
    <lineage>
        <taxon>Bacteria</taxon>
        <taxon>Bacillati</taxon>
        <taxon>Actinomycetota</taxon>
        <taxon>Actinomycetes</taxon>
        <taxon>Kitasatosporales</taxon>
        <taxon>Streptomycetaceae</taxon>
        <taxon>Streptomyces</taxon>
    </lineage>
</organism>
<dbReference type="Gene3D" id="3.40.30.10">
    <property type="entry name" value="Glutaredoxin"/>
    <property type="match status" value="1"/>
</dbReference>
<evidence type="ECO:0000256" key="2">
    <source>
        <dbReference type="PIRSR" id="PIRSR006386-1"/>
    </source>
</evidence>
<name>A0A088DBJ6_9ACTN</name>
<dbReference type="GO" id="GO:0004364">
    <property type="term" value="F:glutathione transferase activity"/>
    <property type="evidence" value="ECO:0007669"/>
    <property type="project" value="TreeGrafter"/>
</dbReference>
<dbReference type="AlphaFoldDB" id="A0A088DBJ6"/>
<dbReference type="SUPFAM" id="SSF52833">
    <property type="entry name" value="Thioredoxin-like"/>
    <property type="match status" value="1"/>
</dbReference>
<dbReference type="InterPro" id="IPR036249">
    <property type="entry name" value="Thioredoxin-like_sf"/>
</dbReference>
<sequence>MAAVSRKPAKPVLYFSFRSPYSWLALRQLEARFPEAPETVEYRPWWEPDERTRKALDGRGAPFPYIPMSKAKHLYILQDVKRLSEGMGYKVAWPIDIDPWWEVPHLGWLAARRSGQDRQLLAALMSARWERGADICDQDVLRAVAEEAGLDPLPIVSAVDDPDIRAEGLEALVRVYEDDAFGIPYFKIGRFRYWGLDRLDGFLQELSAAGLRTDALAAAEDDGIPVAIADRIGAYDHDTAGGCG</sequence>
<dbReference type="PANTHER" id="PTHR42943">
    <property type="entry name" value="GLUTATHIONE S-TRANSFERASE KAPPA"/>
    <property type="match status" value="1"/>
</dbReference>
<dbReference type="InterPro" id="IPR001853">
    <property type="entry name" value="DSBA-like_thioredoxin_dom"/>
</dbReference>
<comment type="catalytic activity">
    <reaction evidence="1">
        <text>2-hydroxychromene-2-carboxylate = (3E)-4-(2-hydroxyphenyl)-2-oxobut-3-enoate</text>
        <dbReference type="Rhea" id="RHEA:27401"/>
        <dbReference type="ChEBI" id="CHEBI:59350"/>
        <dbReference type="ChEBI" id="CHEBI:59353"/>
        <dbReference type="EC" id="5.99.1.4"/>
    </reaction>
</comment>
<gene>
    <name evidence="4" type="primary">colC16</name>
</gene>
<dbReference type="EC" id="5.99.1.4" evidence="1"/>
<dbReference type="InterPro" id="IPR014440">
    <property type="entry name" value="HCCAis_GSTk"/>
</dbReference>
<evidence type="ECO:0000313" key="4">
    <source>
        <dbReference type="EMBL" id="AIL50164.1"/>
    </source>
</evidence>
<evidence type="ECO:0000259" key="3">
    <source>
        <dbReference type="Pfam" id="PF01323"/>
    </source>
</evidence>
<dbReference type="Pfam" id="PF01323">
    <property type="entry name" value="DSBA"/>
    <property type="match status" value="1"/>
</dbReference>